<proteinExistence type="predicted"/>
<dbReference type="Pfam" id="PF07845">
    <property type="entry name" value="DUF1636"/>
    <property type="match status" value="1"/>
</dbReference>
<sequence>MNRIIVCSTCKSDPPPDLDALRRSLNEAGMAMEVTQIECMGACEQPITVAFQGVGRAAYLFSGVIFPDDIADIVSTAGNFLAADKGWIEDARPCGRLRFCLRARIPAL</sequence>
<dbReference type="EMBL" id="CP019632">
    <property type="protein sequence ID" value="AQQ08180.1"/>
    <property type="molecule type" value="Genomic_DNA"/>
</dbReference>
<keyword evidence="1" id="KW-0614">Plasmid</keyword>
<dbReference type="InterPro" id="IPR012863">
    <property type="entry name" value="DUF1636"/>
</dbReference>
<evidence type="ECO:0008006" key="3">
    <source>
        <dbReference type="Google" id="ProtNLM"/>
    </source>
</evidence>
<organism evidence="1 2">
    <name type="scientific">Roseibium algicola</name>
    <dbReference type="NCBI Taxonomy" id="2857014"/>
    <lineage>
        <taxon>Bacteria</taxon>
        <taxon>Pseudomonadati</taxon>
        <taxon>Pseudomonadota</taxon>
        <taxon>Alphaproteobacteria</taxon>
        <taxon>Hyphomicrobiales</taxon>
        <taxon>Stappiaceae</taxon>
        <taxon>Roseibium</taxon>
    </lineage>
</organism>
<geneLocation type="plasmid" evidence="1 2">
    <name>unnamed2</name>
</geneLocation>
<accession>A0ABM6ICB0</accession>
<gene>
    <name evidence="1" type="ORF">B0E33_30645</name>
</gene>
<keyword evidence="2" id="KW-1185">Reference proteome</keyword>
<evidence type="ECO:0000313" key="1">
    <source>
        <dbReference type="EMBL" id="AQQ08180.1"/>
    </source>
</evidence>
<name>A0ABM6ICB0_9HYPH</name>
<protein>
    <recommendedName>
        <fullName evidence="3">Metal-binding protein</fullName>
    </recommendedName>
</protein>
<evidence type="ECO:0000313" key="2">
    <source>
        <dbReference type="Proteomes" id="UP000188174"/>
    </source>
</evidence>
<reference evidence="1 2" key="1">
    <citation type="submission" date="2017-02" db="EMBL/GenBank/DDBJ databases">
        <authorList>
            <person name="Jeong S."/>
        </authorList>
    </citation>
    <scope>NUCLEOTIDE SEQUENCE [LARGE SCALE GENOMIC DNA]</scope>
    <source>
        <strain evidence="1 2">RMAR6-6</strain>
        <plasmid evidence="1 2">unnamed2</plasmid>
    </source>
</reference>
<dbReference type="Proteomes" id="UP000188174">
    <property type="component" value="Plasmid unnamed2"/>
</dbReference>